<gene>
    <name evidence="2" type="ORF">SVUK_LOCUS10137</name>
</gene>
<dbReference type="EMBL" id="UYYB01094967">
    <property type="protein sequence ID" value="VDM75139.1"/>
    <property type="molecule type" value="Genomic_DNA"/>
</dbReference>
<dbReference type="InterPro" id="IPR008962">
    <property type="entry name" value="PapD-like_sf"/>
</dbReference>
<keyword evidence="3" id="KW-1185">Reference proteome</keyword>
<evidence type="ECO:0000313" key="3">
    <source>
        <dbReference type="Proteomes" id="UP000270094"/>
    </source>
</evidence>
<evidence type="ECO:0000313" key="2">
    <source>
        <dbReference type="EMBL" id="VDM75139.1"/>
    </source>
</evidence>
<dbReference type="SUPFAM" id="SSF49354">
    <property type="entry name" value="PapD-like"/>
    <property type="match status" value="1"/>
</dbReference>
<dbReference type="Proteomes" id="UP000270094">
    <property type="component" value="Unassembled WGS sequence"/>
</dbReference>
<dbReference type="AlphaFoldDB" id="A0A3P7J5R7"/>
<dbReference type="Gene3D" id="2.60.40.10">
    <property type="entry name" value="Immunoglobulins"/>
    <property type="match status" value="1"/>
</dbReference>
<evidence type="ECO:0000256" key="1">
    <source>
        <dbReference type="SAM" id="MobiDB-lite"/>
    </source>
</evidence>
<proteinExistence type="predicted"/>
<organism evidence="2 3">
    <name type="scientific">Strongylus vulgaris</name>
    <name type="common">Blood worm</name>
    <dbReference type="NCBI Taxonomy" id="40348"/>
    <lineage>
        <taxon>Eukaryota</taxon>
        <taxon>Metazoa</taxon>
        <taxon>Ecdysozoa</taxon>
        <taxon>Nematoda</taxon>
        <taxon>Chromadorea</taxon>
        <taxon>Rhabditida</taxon>
        <taxon>Rhabditina</taxon>
        <taxon>Rhabditomorpha</taxon>
        <taxon>Strongyloidea</taxon>
        <taxon>Strongylidae</taxon>
        <taxon>Strongylus</taxon>
    </lineage>
</organism>
<dbReference type="InterPro" id="IPR013783">
    <property type="entry name" value="Ig-like_fold"/>
</dbReference>
<dbReference type="OrthoDB" id="5779314at2759"/>
<reference evidence="2 3" key="1">
    <citation type="submission" date="2018-11" db="EMBL/GenBank/DDBJ databases">
        <authorList>
            <consortium name="Pathogen Informatics"/>
        </authorList>
    </citation>
    <scope>NUCLEOTIDE SEQUENCE [LARGE SCALE GENOMIC DNA]</scope>
</reference>
<protein>
    <recommendedName>
        <fullName evidence="4">MSP domain-containing protein</fullName>
    </recommendedName>
</protein>
<sequence length="116" mass="12659">MADAVYFEPMRTSVFVTTGGSKKKLVNHTIKRIACKLVFPSGSSFYAKDEQVYGFIPEWGKIEVTLYRKPGKPTNETMTIQFAAAPTGDDPKASFSTGVPQGEYGGETQVKLVGTE</sequence>
<accession>A0A3P7J5R7</accession>
<evidence type="ECO:0008006" key="4">
    <source>
        <dbReference type="Google" id="ProtNLM"/>
    </source>
</evidence>
<name>A0A3P7J5R7_STRVU</name>
<feature type="region of interest" description="Disordered" evidence="1">
    <location>
        <begin position="85"/>
        <end position="116"/>
    </location>
</feature>